<dbReference type="SMART" id="SM00460">
    <property type="entry name" value="TGc"/>
    <property type="match status" value="1"/>
</dbReference>
<dbReference type="SUPFAM" id="SSF81296">
    <property type="entry name" value="E set domains"/>
    <property type="match status" value="1"/>
</dbReference>
<dbReference type="EMBL" id="JBFDAA010000011">
    <property type="protein sequence ID" value="KAL1124024.1"/>
    <property type="molecule type" value="Genomic_DNA"/>
</dbReference>
<dbReference type="InterPro" id="IPR036985">
    <property type="entry name" value="Transglutaminase-like_sf"/>
</dbReference>
<reference evidence="11 12" key="1">
    <citation type="submission" date="2024-07" db="EMBL/GenBank/DDBJ databases">
        <title>Chromosome-level genome assembly of the water stick insect Ranatra chinensis (Heteroptera: Nepidae).</title>
        <authorList>
            <person name="Liu X."/>
        </authorList>
    </citation>
    <scope>NUCLEOTIDE SEQUENCE [LARGE SCALE GENOMIC DNA]</scope>
    <source>
        <strain evidence="11">Cailab_2021Rc</strain>
        <tissue evidence="11">Muscle</tissue>
    </source>
</reference>
<dbReference type="Pfam" id="PF00868">
    <property type="entry name" value="Transglut_N"/>
    <property type="match status" value="1"/>
</dbReference>
<dbReference type="Gene3D" id="3.90.260.10">
    <property type="entry name" value="Transglutaminase-like"/>
    <property type="match status" value="1"/>
</dbReference>
<evidence type="ECO:0000256" key="1">
    <source>
        <dbReference type="ARBA" id="ARBA00005968"/>
    </source>
</evidence>
<dbReference type="Pfam" id="PF00927">
    <property type="entry name" value="Transglut_C"/>
    <property type="match status" value="2"/>
</dbReference>
<feature type="binding site" evidence="9">
    <location>
        <position position="375"/>
    </location>
    <ligand>
        <name>Ca(2+)</name>
        <dbReference type="ChEBI" id="CHEBI:29108"/>
    </ligand>
</feature>
<feature type="active site" evidence="8">
    <location>
        <position position="335"/>
    </location>
</feature>
<comment type="catalytic activity">
    <reaction evidence="7">
        <text>L-glutaminyl-[protein] + L-lysyl-[protein] = [protein]-L-lysyl-N(6)-5-L-glutamyl-[protein] + NH4(+)</text>
        <dbReference type="Rhea" id="RHEA:54816"/>
        <dbReference type="Rhea" id="RHEA-COMP:9752"/>
        <dbReference type="Rhea" id="RHEA-COMP:10207"/>
        <dbReference type="Rhea" id="RHEA-COMP:14005"/>
        <dbReference type="ChEBI" id="CHEBI:28938"/>
        <dbReference type="ChEBI" id="CHEBI:29969"/>
        <dbReference type="ChEBI" id="CHEBI:30011"/>
        <dbReference type="ChEBI" id="CHEBI:138370"/>
        <dbReference type="EC" id="2.3.2.13"/>
    </reaction>
</comment>
<dbReference type="FunFam" id="3.90.260.10:FF:000001">
    <property type="entry name" value="Protein-glutamine gamma-glutamyltransferase 2"/>
    <property type="match status" value="1"/>
</dbReference>
<evidence type="ECO:0000313" key="12">
    <source>
        <dbReference type="Proteomes" id="UP001558652"/>
    </source>
</evidence>
<dbReference type="InterPro" id="IPR002931">
    <property type="entry name" value="Transglutaminase-like"/>
</dbReference>
<evidence type="ECO:0000256" key="3">
    <source>
        <dbReference type="ARBA" id="ARBA00022723"/>
    </source>
</evidence>
<dbReference type="AlphaFoldDB" id="A0ABD0YBH7"/>
<comment type="caution">
    <text evidence="11">The sequence shown here is derived from an EMBL/GenBank/DDBJ whole genome shotgun (WGS) entry which is preliminary data.</text>
</comment>
<dbReference type="SUPFAM" id="SSF49309">
    <property type="entry name" value="Transglutaminase, two C-terminal domains"/>
    <property type="match status" value="2"/>
</dbReference>
<keyword evidence="5" id="KW-0012">Acyltransferase</keyword>
<dbReference type="InterPro" id="IPR038765">
    <property type="entry name" value="Papain-like_cys_pep_sf"/>
</dbReference>
<keyword evidence="3 9" id="KW-0479">Metal-binding</keyword>
<dbReference type="Proteomes" id="UP001558652">
    <property type="component" value="Unassembled WGS sequence"/>
</dbReference>
<dbReference type="GO" id="GO:0046872">
    <property type="term" value="F:metal ion binding"/>
    <property type="evidence" value="ECO:0007669"/>
    <property type="project" value="UniProtKB-KW"/>
</dbReference>
<evidence type="ECO:0000313" key="11">
    <source>
        <dbReference type="EMBL" id="KAL1124024.1"/>
    </source>
</evidence>
<evidence type="ECO:0000256" key="8">
    <source>
        <dbReference type="PIRSR" id="PIRSR000459-1"/>
    </source>
</evidence>
<evidence type="ECO:0000256" key="9">
    <source>
        <dbReference type="PIRSR" id="PIRSR000459-2"/>
    </source>
</evidence>
<evidence type="ECO:0000256" key="7">
    <source>
        <dbReference type="ARBA" id="ARBA00051843"/>
    </source>
</evidence>
<sequence>MRRDKNPQLIVRRGQPFKLELTLSRAYSESSDGLSLIFTVDGEKKPSYGQGTLVGVPLLAKGMTSDGNWSAHYESSVENVLTIQITPAPDCVVGKWKLDIDTKLKNDGALSYTYKGAIYILFNAWCKSDSVFLNGEDKRKEYVLADTGLIWRGSYNRMQPTVWKYAQYETDVLDCALYLLKEIGKLSYTSCADPIKLTRAVSAAVNSPDDNGCLLGNWTSEFEGGTPPSKWVGSMKIMQKFYKYKKPVKYGQCWVFAGVVTTICRALGIPARTITTYSSAHDTHNSLTVDYFVDESGEVMEELINDSIWNFHVWNEAWMKRPDLGLEYDGWQVIDATPQELSDNMYQCGPAPVMAVKNAEVRRPYDAAFVYAEVNADKIYWKYFGPTQPLKLLRKDMHGVGQFISTKAVGEWKREDITENYKYSERSEEERASMLKALKQSESLFSRYYLNEEFNDIKFYFKLRDDIVIGSPFSVVVVMHNKSRTKDYSVSVVLRVDTVLYTGKIKEAVKKEKFDVIIKHQGVEEVKLDVSYNEYASRIIDQSAFNIACLATVHGTNYEFFAQDDFRTRKPDIKIKIDGETVQGQVIHAVASLTNPLPVPLKKGQFMIEGPGLDSQLKLKLDRPVEPKAEAKVSFKLTPKLPGRSTIAAKFISKELDDVDGFINFMVREKGEKGSDNGVDNSITT</sequence>
<feature type="binding site" evidence="9">
    <location>
        <position position="430"/>
    </location>
    <ligand>
        <name>Ca(2+)</name>
        <dbReference type="ChEBI" id="CHEBI:29108"/>
    </ligand>
</feature>
<evidence type="ECO:0000259" key="10">
    <source>
        <dbReference type="SMART" id="SM00460"/>
    </source>
</evidence>
<dbReference type="PROSITE" id="PS00547">
    <property type="entry name" value="TRANSGLUTAMINASES"/>
    <property type="match status" value="1"/>
</dbReference>
<dbReference type="InterPro" id="IPR036238">
    <property type="entry name" value="Transglutaminase_C_sf"/>
</dbReference>
<comment type="cofactor">
    <cofactor evidence="9">
        <name>Ca(2+)</name>
        <dbReference type="ChEBI" id="CHEBI:29108"/>
    </cofactor>
    <text evidence="9">Binds 1 Ca(2+) ion per subunit.</text>
</comment>
<feature type="binding site" evidence="9">
    <location>
        <position position="425"/>
    </location>
    <ligand>
        <name>Ca(2+)</name>
        <dbReference type="ChEBI" id="CHEBI:29108"/>
    </ligand>
</feature>
<keyword evidence="12" id="KW-1185">Reference proteome</keyword>
<keyword evidence="2" id="KW-0808">Transferase</keyword>
<dbReference type="PANTHER" id="PTHR11590">
    <property type="entry name" value="PROTEIN-GLUTAMINE GAMMA-GLUTAMYLTRANSFERASE"/>
    <property type="match status" value="1"/>
</dbReference>
<dbReference type="InterPro" id="IPR023608">
    <property type="entry name" value="Transglutaminase_animal"/>
</dbReference>
<dbReference type="InterPro" id="IPR014756">
    <property type="entry name" value="Ig_E-set"/>
</dbReference>
<dbReference type="Gene3D" id="2.60.40.10">
    <property type="entry name" value="Immunoglobulins"/>
    <property type="match status" value="3"/>
</dbReference>
<dbReference type="PIRSF" id="PIRSF000459">
    <property type="entry name" value="TGM_EBP42"/>
    <property type="match status" value="1"/>
</dbReference>
<dbReference type="GO" id="GO:0003810">
    <property type="term" value="F:protein-glutamine gamma-glutamyltransferase activity"/>
    <property type="evidence" value="ECO:0007669"/>
    <property type="project" value="UniProtKB-EC"/>
</dbReference>
<dbReference type="InterPro" id="IPR001102">
    <property type="entry name" value="Transglutaminase_N"/>
</dbReference>
<accession>A0ABD0YBH7</accession>
<proteinExistence type="inferred from homology"/>
<dbReference type="InterPro" id="IPR050779">
    <property type="entry name" value="Transglutaminase"/>
</dbReference>
<dbReference type="EC" id="2.3.2.13" evidence="6"/>
<evidence type="ECO:0000256" key="2">
    <source>
        <dbReference type="ARBA" id="ARBA00022679"/>
    </source>
</evidence>
<dbReference type="FunFam" id="2.60.40.10:FF:000090">
    <property type="entry name" value="Protein-glutamine gamma-glutamyltransferase 2"/>
    <property type="match status" value="1"/>
</dbReference>
<dbReference type="InterPro" id="IPR008958">
    <property type="entry name" value="Transglutaminase_C"/>
</dbReference>
<organism evidence="11 12">
    <name type="scientific">Ranatra chinensis</name>
    <dbReference type="NCBI Taxonomy" id="642074"/>
    <lineage>
        <taxon>Eukaryota</taxon>
        <taxon>Metazoa</taxon>
        <taxon>Ecdysozoa</taxon>
        <taxon>Arthropoda</taxon>
        <taxon>Hexapoda</taxon>
        <taxon>Insecta</taxon>
        <taxon>Pterygota</taxon>
        <taxon>Neoptera</taxon>
        <taxon>Paraneoptera</taxon>
        <taxon>Hemiptera</taxon>
        <taxon>Heteroptera</taxon>
        <taxon>Panheteroptera</taxon>
        <taxon>Nepomorpha</taxon>
        <taxon>Nepidae</taxon>
        <taxon>Ranatrinae</taxon>
        <taxon>Ranatra</taxon>
    </lineage>
</organism>
<protein>
    <recommendedName>
        <fullName evidence="6">protein-glutamine gamma-glutamyltransferase</fullName>
        <ecNumber evidence="6">2.3.2.13</ecNumber>
    </recommendedName>
</protein>
<evidence type="ECO:0000256" key="4">
    <source>
        <dbReference type="ARBA" id="ARBA00022837"/>
    </source>
</evidence>
<dbReference type="Pfam" id="PF01841">
    <property type="entry name" value="Transglut_core"/>
    <property type="match status" value="1"/>
</dbReference>
<dbReference type="InterPro" id="IPR013808">
    <property type="entry name" value="Transglutaminase_AS"/>
</dbReference>
<evidence type="ECO:0000256" key="6">
    <source>
        <dbReference type="ARBA" id="ARBA00024222"/>
    </source>
</evidence>
<feature type="active site" evidence="8">
    <location>
        <position position="253"/>
    </location>
</feature>
<dbReference type="SUPFAM" id="SSF54001">
    <property type="entry name" value="Cysteine proteinases"/>
    <property type="match status" value="1"/>
</dbReference>
<comment type="similarity">
    <text evidence="1">Belongs to the transglutaminase superfamily. Transglutaminase family.</text>
</comment>
<dbReference type="PANTHER" id="PTHR11590:SF69">
    <property type="entry name" value="RE08173P"/>
    <property type="match status" value="1"/>
</dbReference>
<feature type="active site" evidence="8">
    <location>
        <position position="312"/>
    </location>
</feature>
<feature type="binding site" evidence="9">
    <location>
        <position position="377"/>
    </location>
    <ligand>
        <name>Ca(2+)</name>
        <dbReference type="ChEBI" id="CHEBI:29108"/>
    </ligand>
</feature>
<gene>
    <name evidence="11" type="ORF">AAG570_001794</name>
</gene>
<keyword evidence="4 9" id="KW-0106">Calcium</keyword>
<feature type="domain" description="Transglutaminase-like" evidence="10">
    <location>
        <begin position="245"/>
        <end position="338"/>
    </location>
</feature>
<dbReference type="InterPro" id="IPR013783">
    <property type="entry name" value="Ig-like_fold"/>
</dbReference>
<evidence type="ECO:0000256" key="5">
    <source>
        <dbReference type="ARBA" id="ARBA00023315"/>
    </source>
</evidence>
<name>A0ABD0YBH7_9HEMI</name>
<dbReference type="FunFam" id="2.60.40.10:FF:000171">
    <property type="entry name" value="protein-glutamine gamma-glutamyltransferase 6"/>
    <property type="match status" value="1"/>
</dbReference>